<dbReference type="OrthoDB" id="5407715at2759"/>
<evidence type="ECO:0000313" key="7">
    <source>
        <dbReference type="EMBL" id="RAO73895.1"/>
    </source>
</evidence>
<dbReference type="PANTHER" id="PTHR43350">
    <property type="entry name" value="NAD-DEPENDENT ALCOHOL DEHYDROGENASE"/>
    <property type="match status" value="1"/>
</dbReference>
<accession>A0A364LDJ8</accession>
<evidence type="ECO:0000259" key="6">
    <source>
        <dbReference type="Pfam" id="PF08240"/>
    </source>
</evidence>
<dbReference type="Gene3D" id="3.90.180.10">
    <property type="entry name" value="Medium-chain alcohol dehydrogenases, catalytic domain"/>
    <property type="match status" value="1"/>
</dbReference>
<dbReference type="InterPro" id="IPR011032">
    <property type="entry name" value="GroES-like_sf"/>
</dbReference>
<dbReference type="Pfam" id="PF08240">
    <property type="entry name" value="ADH_N"/>
    <property type="match status" value="1"/>
</dbReference>
<dbReference type="Gene3D" id="3.40.50.720">
    <property type="entry name" value="NAD(P)-binding Rossmann-like Domain"/>
    <property type="match status" value="1"/>
</dbReference>
<evidence type="ECO:0000313" key="8">
    <source>
        <dbReference type="Proteomes" id="UP000249363"/>
    </source>
</evidence>
<dbReference type="CDD" id="cd05188">
    <property type="entry name" value="MDR"/>
    <property type="match status" value="1"/>
</dbReference>
<keyword evidence="3" id="KW-0479">Metal-binding</keyword>
<sequence length="371" mass="40157">MASQIPSQHRALVVTKVGSDLEIQTLSTPNAAIGTAVCRVLQAGVLSYHGEIYSGQRPYPLPLPLVGGYSAVGRIAAVGEDATTLTPGQLVWIDCVIRGRDDPNSTYLLGIHEGMDERSKQLSHNVWHDGAFAEYMKVPLENCIPLDEGRLFKELGYTAKDLVYLSHLLVAFGGLRDIKVEPGETVIVSPATGNFGGAGVHVVAAMGCRVIAMGRNEKELARIKEVVKIGLPSATIETVKITNDESKDTAALKAFGTIDAVLDVSPPFAGESTHIKSAINAIRHDGRISAMGFIAHPVVGWQFVNKSLMLKGKLMYEREDILQFVKMLERGLFPRGSDFVQTIEFGLDDWKKAFDTAAEYTGIGRIVSLAP</sequence>
<evidence type="ECO:0000256" key="3">
    <source>
        <dbReference type="ARBA" id="ARBA00022723"/>
    </source>
</evidence>
<dbReference type="RefSeq" id="XP_040738409.1">
    <property type="nucleotide sequence ID" value="XM_040882873.1"/>
</dbReference>
<dbReference type="AlphaFoldDB" id="A0A364LDJ8"/>
<dbReference type="InterPro" id="IPR036291">
    <property type="entry name" value="NAD(P)-bd_dom_sf"/>
</dbReference>
<proteinExistence type="inferred from homology"/>
<evidence type="ECO:0000256" key="4">
    <source>
        <dbReference type="ARBA" id="ARBA00022833"/>
    </source>
</evidence>
<dbReference type="SUPFAM" id="SSF51735">
    <property type="entry name" value="NAD(P)-binding Rossmann-fold domains"/>
    <property type="match status" value="1"/>
</dbReference>
<dbReference type="GO" id="GO:0016491">
    <property type="term" value="F:oxidoreductase activity"/>
    <property type="evidence" value="ECO:0007669"/>
    <property type="project" value="UniProtKB-KW"/>
</dbReference>
<dbReference type="EMBL" id="MIKG01000027">
    <property type="protein sequence ID" value="RAO73895.1"/>
    <property type="molecule type" value="Genomic_DNA"/>
</dbReference>
<dbReference type="SUPFAM" id="SSF50129">
    <property type="entry name" value="GroES-like"/>
    <property type="match status" value="1"/>
</dbReference>
<comment type="cofactor">
    <cofactor evidence="1">
        <name>Zn(2+)</name>
        <dbReference type="ChEBI" id="CHEBI:29105"/>
    </cofactor>
</comment>
<feature type="domain" description="Alcohol dehydrogenase-like N-terminal" evidence="6">
    <location>
        <begin position="37"/>
        <end position="147"/>
    </location>
</feature>
<keyword evidence="4" id="KW-0862">Zinc</keyword>
<dbReference type="PANTHER" id="PTHR43350:SF17">
    <property type="entry name" value="NAD-DEPENDENT ALCOHOL DEHYDROGENASE"/>
    <property type="match status" value="1"/>
</dbReference>
<dbReference type="GeneID" id="63799121"/>
<dbReference type="Proteomes" id="UP000249363">
    <property type="component" value="Unassembled WGS sequence"/>
</dbReference>
<protein>
    <recommendedName>
        <fullName evidence="6">Alcohol dehydrogenase-like N-terminal domain-containing protein</fullName>
    </recommendedName>
</protein>
<keyword evidence="5" id="KW-0560">Oxidoreductase</keyword>
<comment type="caution">
    <text evidence="7">The sequence shown here is derived from an EMBL/GenBank/DDBJ whole genome shotgun (WGS) entry which is preliminary data.</text>
</comment>
<evidence type="ECO:0000256" key="5">
    <source>
        <dbReference type="ARBA" id="ARBA00023002"/>
    </source>
</evidence>
<dbReference type="InterPro" id="IPR013154">
    <property type="entry name" value="ADH-like_N"/>
</dbReference>
<evidence type="ECO:0000256" key="2">
    <source>
        <dbReference type="ARBA" id="ARBA00008072"/>
    </source>
</evidence>
<evidence type="ECO:0000256" key="1">
    <source>
        <dbReference type="ARBA" id="ARBA00001947"/>
    </source>
</evidence>
<dbReference type="STRING" id="1196081.A0A364LDJ8"/>
<name>A0A364LDJ8_TALAM</name>
<comment type="similarity">
    <text evidence="2">Belongs to the zinc-containing alcohol dehydrogenase family.</text>
</comment>
<gene>
    <name evidence="7" type="ORF">BHQ10_009907</name>
</gene>
<reference evidence="7 8" key="1">
    <citation type="journal article" date="2017" name="Biotechnol. Biofuels">
        <title>Differential beta-glucosidase expression as a function of carbon source availability in Talaromyces amestolkiae: a genomic and proteomic approach.</title>
        <authorList>
            <person name="de Eugenio L.I."/>
            <person name="Mendez-Liter J.A."/>
            <person name="Nieto-Dominguez M."/>
            <person name="Alonso L."/>
            <person name="Gil-Munoz J."/>
            <person name="Barriuso J."/>
            <person name="Prieto A."/>
            <person name="Martinez M.J."/>
        </authorList>
    </citation>
    <scope>NUCLEOTIDE SEQUENCE [LARGE SCALE GENOMIC DNA]</scope>
    <source>
        <strain evidence="7 8">CIB</strain>
    </source>
</reference>
<keyword evidence="8" id="KW-1185">Reference proteome</keyword>
<dbReference type="GO" id="GO:0046872">
    <property type="term" value="F:metal ion binding"/>
    <property type="evidence" value="ECO:0007669"/>
    <property type="project" value="UniProtKB-KW"/>
</dbReference>
<organism evidence="7 8">
    <name type="scientific">Talaromyces amestolkiae</name>
    <dbReference type="NCBI Taxonomy" id="1196081"/>
    <lineage>
        <taxon>Eukaryota</taxon>
        <taxon>Fungi</taxon>
        <taxon>Dikarya</taxon>
        <taxon>Ascomycota</taxon>
        <taxon>Pezizomycotina</taxon>
        <taxon>Eurotiomycetes</taxon>
        <taxon>Eurotiomycetidae</taxon>
        <taxon>Eurotiales</taxon>
        <taxon>Trichocomaceae</taxon>
        <taxon>Talaromyces</taxon>
        <taxon>Talaromyces sect. Talaromyces</taxon>
    </lineage>
</organism>